<evidence type="ECO:0000256" key="7">
    <source>
        <dbReference type="ARBA" id="ARBA00038878"/>
    </source>
</evidence>
<dbReference type="EMBL" id="ABEU02000012">
    <property type="protein sequence ID" value="PNR43445.1"/>
    <property type="molecule type" value="Genomic_DNA"/>
</dbReference>
<dbReference type="GO" id="GO:0047545">
    <property type="term" value="F:(S)-2-hydroxyglutarate dehydrogenase activity"/>
    <property type="evidence" value="ECO:0000318"/>
    <property type="project" value="GO_Central"/>
</dbReference>
<evidence type="ECO:0000313" key="10">
    <source>
        <dbReference type="EMBL" id="PNR43445.1"/>
    </source>
</evidence>
<evidence type="ECO:0000256" key="8">
    <source>
        <dbReference type="ARBA" id="ARBA00041137"/>
    </source>
</evidence>
<evidence type="ECO:0000313" key="12">
    <source>
        <dbReference type="Proteomes" id="UP000006727"/>
    </source>
</evidence>
<dbReference type="RefSeq" id="XP_024390139.1">
    <property type="nucleotide sequence ID" value="XM_024534371.2"/>
</dbReference>
<dbReference type="InterPro" id="IPR006076">
    <property type="entry name" value="FAD-dep_OxRdtase"/>
</dbReference>
<reference evidence="10 12" key="1">
    <citation type="journal article" date="2008" name="Science">
        <title>The Physcomitrella genome reveals evolutionary insights into the conquest of land by plants.</title>
        <authorList>
            <person name="Rensing S."/>
            <person name="Lang D."/>
            <person name="Zimmer A."/>
            <person name="Terry A."/>
            <person name="Salamov A."/>
            <person name="Shapiro H."/>
            <person name="Nishiyama T."/>
            <person name="Perroud P.-F."/>
            <person name="Lindquist E."/>
            <person name="Kamisugi Y."/>
            <person name="Tanahashi T."/>
            <person name="Sakakibara K."/>
            <person name="Fujita T."/>
            <person name="Oishi K."/>
            <person name="Shin-I T."/>
            <person name="Kuroki Y."/>
            <person name="Toyoda A."/>
            <person name="Suzuki Y."/>
            <person name="Hashimoto A."/>
            <person name="Yamaguchi K."/>
            <person name="Sugano A."/>
            <person name="Kohara Y."/>
            <person name="Fujiyama A."/>
            <person name="Anterola A."/>
            <person name="Aoki S."/>
            <person name="Ashton N."/>
            <person name="Barbazuk W.B."/>
            <person name="Barker E."/>
            <person name="Bennetzen J."/>
            <person name="Bezanilla M."/>
            <person name="Blankenship R."/>
            <person name="Cho S.H."/>
            <person name="Dutcher S."/>
            <person name="Estelle M."/>
            <person name="Fawcett J.A."/>
            <person name="Gundlach H."/>
            <person name="Hanada K."/>
            <person name="Heyl A."/>
            <person name="Hicks K.A."/>
            <person name="Hugh J."/>
            <person name="Lohr M."/>
            <person name="Mayer K."/>
            <person name="Melkozernov A."/>
            <person name="Murata T."/>
            <person name="Nelson D."/>
            <person name="Pils B."/>
            <person name="Prigge M."/>
            <person name="Reiss B."/>
            <person name="Renner T."/>
            <person name="Rombauts S."/>
            <person name="Rushton P."/>
            <person name="Sanderfoot A."/>
            <person name="Schween G."/>
            <person name="Shiu S.-H."/>
            <person name="Stueber K."/>
            <person name="Theodoulou F.L."/>
            <person name="Tu H."/>
            <person name="Van de Peer Y."/>
            <person name="Verrier P.J."/>
            <person name="Waters E."/>
            <person name="Wood A."/>
            <person name="Yang L."/>
            <person name="Cove D."/>
            <person name="Cuming A."/>
            <person name="Hasebe M."/>
            <person name="Lucas S."/>
            <person name="Mishler D.B."/>
            <person name="Reski R."/>
            <person name="Grigoriev I."/>
            <person name="Quatrano R.S."/>
            <person name="Boore J.L."/>
        </authorList>
    </citation>
    <scope>NUCLEOTIDE SEQUENCE [LARGE SCALE GENOMIC DNA]</scope>
    <source>
        <strain evidence="11 12">cv. Gransden 2004</strain>
    </source>
</reference>
<comment type="cofactor">
    <cofactor evidence="1">
        <name>FAD</name>
        <dbReference type="ChEBI" id="CHEBI:57692"/>
    </cofactor>
</comment>
<dbReference type="PaxDb" id="3218-PP1S246_32V6.1"/>
<dbReference type="Gene3D" id="3.50.50.60">
    <property type="entry name" value="FAD/NAD(P)-binding domain"/>
    <property type="match status" value="1"/>
</dbReference>
<dbReference type="Gramene" id="Pp3c12_4730V3.2">
    <property type="protein sequence ID" value="Pp3c12_4730V3.2"/>
    <property type="gene ID" value="Pp3c12_4730"/>
</dbReference>
<dbReference type="Gramene" id="Pp3c12_4730V3.1">
    <property type="protein sequence ID" value="Pp3c12_4730V3.1"/>
    <property type="gene ID" value="Pp3c12_4730"/>
</dbReference>
<dbReference type="EnsemblPlants" id="Pp3c12_4730V3.2">
    <property type="protein sequence ID" value="Pp3c12_4730V3.2"/>
    <property type="gene ID" value="Pp3c12_4730"/>
</dbReference>
<dbReference type="OMA" id="GVHFTRM"/>
<keyword evidence="4" id="KW-0560">Oxidoreductase</keyword>
<organism evidence="10">
    <name type="scientific">Physcomitrium patens</name>
    <name type="common">Spreading-leaved earth moss</name>
    <name type="synonym">Physcomitrella patens</name>
    <dbReference type="NCBI Taxonomy" id="3218"/>
    <lineage>
        <taxon>Eukaryota</taxon>
        <taxon>Viridiplantae</taxon>
        <taxon>Streptophyta</taxon>
        <taxon>Embryophyta</taxon>
        <taxon>Bryophyta</taxon>
        <taxon>Bryophytina</taxon>
        <taxon>Bryopsida</taxon>
        <taxon>Funariidae</taxon>
        <taxon>Funariales</taxon>
        <taxon>Funariaceae</taxon>
        <taxon>Physcomitrium</taxon>
    </lineage>
</organism>
<sequence>MGSLSRLKTLKRTSDWRTLRRNVQFNSFRADRSFVASVTFGIPSDIDLRIQPASGPLDSGGTHFRLDYSAKSGDLERVNQPAWRQMLGRGSQGFNPNLHRYLSSHASSTQVPRERVECVIVGAGVVGLAIARELSLRGREVWVIEGATDIGTGISSRNSEVIHAGLYYPKGSLKAKLCVEGKDALYAYCQEYGIPFKKTGKLVVATQSQQIPMLENILNAGKSNGAHDLRLLESNDVRNMEPELECVKALWSPSSGIVDSHSFMISLQADAEEHGASFAYNTSMLRGAVTKRNIEIHVGSTEALTPSSGKGVDAVLCANYVVNATGLYAQSFARNLDGLPVDSIPASHFARGCYFSLPGVKAPFSHLIYPIPEDGGLGCHVTLDLGGQIRFGPDVQWLPELTNSVSLFTQFDYSVDPKRADRFYSEIRKYYPSLPDGSLQPSYSGIRPKISGPGQPSADFLIQGEKDHGVRGLVNLYGIESPGLTSCLAIAKTVHAMLMDQEC</sequence>
<gene>
    <name evidence="11" type="primary">LOC112289277</name>
    <name evidence="10" type="ORF">PHYPA_015826</name>
</gene>
<comment type="catalytic activity">
    <reaction evidence="5">
        <text>(S)-2-hydroxyglutarate + A = 2-oxoglutarate + AH2</text>
        <dbReference type="Rhea" id="RHEA:21252"/>
        <dbReference type="ChEBI" id="CHEBI:13193"/>
        <dbReference type="ChEBI" id="CHEBI:16782"/>
        <dbReference type="ChEBI" id="CHEBI:16810"/>
        <dbReference type="ChEBI" id="CHEBI:17499"/>
        <dbReference type="EC" id="1.1.99.2"/>
    </reaction>
</comment>
<name>A0A2K1JPH3_PHYPA</name>
<dbReference type="AlphaFoldDB" id="A0A2K1JPH3"/>
<dbReference type="EC" id="1.1.99.2" evidence="7"/>
<evidence type="ECO:0000259" key="9">
    <source>
        <dbReference type="Pfam" id="PF01266"/>
    </source>
</evidence>
<dbReference type="OrthoDB" id="498204at2759"/>
<evidence type="ECO:0000256" key="3">
    <source>
        <dbReference type="ARBA" id="ARBA00022827"/>
    </source>
</evidence>
<evidence type="ECO:0000256" key="6">
    <source>
        <dbReference type="ARBA" id="ARBA00037941"/>
    </source>
</evidence>
<comment type="similarity">
    <text evidence="6">Belongs to the L2HGDH family.</text>
</comment>
<dbReference type="PANTHER" id="PTHR43104:SF4">
    <property type="entry name" value="L-2-HYDROXYGLUTARATE DEHYDROGENASE, MITOCHONDRIAL"/>
    <property type="match status" value="1"/>
</dbReference>
<evidence type="ECO:0000256" key="4">
    <source>
        <dbReference type="ARBA" id="ARBA00023002"/>
    </source>
</evidence>
<dbReference type="STRING" id="3218.A0A2K1JPH3"/>
<dbReference type="Pfam" id="PF01266">
    <property type="entry name" value="DAO"/>
    <property type="match status" value="1"/>
</dbReference>
<keyword evidence="3" id="KW-0274">FAD</keyword>
<dbReference type="InterPro" id="IPR036188">
    <property type="entry name" value="FAD/NAD-bd_sf"/>
</dbReference>
<evidence type="ECO:0000256" key="2">
    <source>
        <dbReference type="ARBA" id="ARBA00022630"/>
    </source>
</evidence>
<dbReference type="GeneID" id="112289277"/>
<evidence type="ECO:0000313" key="11">
    <source>
        <dbReference type="EnsemblPlants" id="Pp3c12_4730V3.1"/>
    </source>
</evidence>
<evidence type="ECO:0000256" key="1">
    <source>
        <dbReference type="ARBA" id="ARBA00001974"/>
    </source>
</evidence>
<proteinExistence type="inferred from homology"/>
<reference evidence="10 12" key="2">
    <citation type="journal article" date="2018" name="Plant J.">
        <title>The Physcomitrella patens chromosome-scale assembly reveals moss genome structure and evolution.</title>
        <authorList>
            <person name="Lang D."/>
            <person name="Ullrich K.K."/>
            <person name="Murat F."/>
            <person name="Fuchs J."/>
            <person name="Jenkins J."/>
            <person name="Haas F.B."/>
            <person name="Piednoel M."/>
            <person name="Gundlach H."/>
            <person name="Van Bel M."/>
            <person name="Meyberg R."/>
            <person name="Vives C."/>
            <person name="Morata J."/>
            <person name="Symeonidi A."/>
            <person name="Hiss M."/>
            <person name="Muchero W."/>
            <person name="Kamisugi Y."/>
            <person name="Saleh O."/>
            <person name="Blanc G."/>
            <person name="Decker E.L."/>
            <person name="van Gessel N."/>
            <person name="Grimwood J."/>
            <person name="Hayes R.D."/>
            <person name="Graham S.W."/>
            <person name="Gunter L.E."/>
            <person name="McDaniel S.F."/>
            <person name="Hoernstein S.N.W."/>
            <person name="Larsson A."/>
            <person name="Li F.W."/>
            <person name="Perroud P.F."/>
            <person name="Phillips J."/>
            <person name="Ranjan P."/>
            <person name="Rokshar D.S."/>
            <person name="Rothfels C.J."/>
            <person name="Schneider L."/>
            <person name="Shu S."/>
            <person name="Stevenson D.W."/>
            <person name="Thummler F."/>
            <person name="Tillich M."/>
            <person name="Villarreal Aguilar J.C."/>
            <person name="Widiez T."/>
            <person name="Wong G.K."/>
            <person name="Wymore A."/>
            <person name="Zhang Y."/>
            <person name="Zimmer A.D."/>
            <person name="Quatrano R.S."/>
            <person name="Mayer K.F.X."/>
            <person name="Goodstein D."/>
            <person name="Casacuberta J.M."/>
            <person name="Vandepoele K."/>
            <person name="Reski R."/>
            <person name="Cuming A.C."/>
            <person name="Tuskan G.A."/>
            <person name="Maumus F."/>
            <person name="Salse J."/>
            <person name="Schmutz J."/>
            <person name="Rensing S.A."/>
        </authorList>
    </citation>
    <scope>NUCLEOTIDE SEQUENCE [LARGE SCALE GENOMIC DNA]</scope>
    <source>
        <strain evidence="11 12">cv. Gransden 2004</strain>
    </source>
</reference>
<evidence type="ECO:0000256" key="5">
    <source>
        <dbReference type="ARBA" id="ARBA00036066"/>
    </source>
</evidence>
<protein>
    <recommendedName>
        <fullName evidence="8">L-2-hydroxyglutarate dehydrogenase, mitochondrial</fullName>
        <ecNumber evidence="7">1.1.99.2</ecNumber>
    </recommendedName>
</protein>
<feature type="domain" description="FAD dependent oxidoreductase" evidence="9">
    <location>
        <begin position="118"/>
        <end position="494"/>
    </location>
</feature>
<dbReference type="Gene3D" id="3.30.9.10">
    <property type="entry name" value="D-Amino Acid Oxidase, subunit A, domain 2"/>
    <property type="match status" value="1"/>
</dbReference>
<dbReference type="EnsemblPlants" id="Pp3c12_4730V3.1">
    <property type="protein sequence ID" value="Pp3c12_4730V3.1"/>
    <property type="gene ID" value="Pp3c12_4730"/>
</dbReference>
<dbReference type="PANTHER" id="PTHR43104">
    <property type="entry name" value="L-2-HYDROXYGLUTARATE DEHYDROGENASE, MITOCHONDRIAL"/>
    <property type="match status" value="1"/>
</dbReference>
<reference evidence="11" key="3">
    <citation type="submission" date="2020-12" db="UniProtKB">
        <authorList>
            <consortium name="EnsemblPlants"/>
        </authorList>
    </citation>
    <scope>IDENTIFICATION</scope>
</reference>
<dbReference type="SUPFAM" id="SSF51905">
    <property type="entry name" value="FAD/NAD(P)-binding domain"/>
    <property type="match status" value="1"/>
</dbReference>
<dbReference type="Proteomes" id="UP000006727">
    <property type="component" value="Chromosome 12"/>
</dbReference>
<keyword evidence="2" id="KW-0285">Flavoprotein</keyword>
<keyword evidence="12" id="KW-1185">Reference proteome</keyword>
<accession>A0A2K1JPH3</accession>